<dbReference type="EMBL" id="JAUFQU010000001">
    <property type="protein sequence ID" value="MDN3708148.1"/>
    <property type="molecule type" value="Genomic_DNA"/>
</dbReference>
<organism evidence="1 2">
    <name type="scientific">Paenimyroides ceti</name>
    <dbReference type="NCBI Taxonomy" id="395087"/>
    <lineage>
        <taxon>Bacteria</taxon>
        <taxon>Pseudomonadati</taxon>
        <taxon>Bacteroidota</taxon>
        <taxon>Flavobacteriia</taxon>
        <taxon>Flavobacteriales</taxon>
        <taxon>Flavobacteriaceae</taxon>
        <taxon>Paenimyroides</taxon>
    </lineage>
</organism>
<sequence length="85" mass="9983">MGCTTPDQRLYMFYNEPNNDNPNLAHMFFIMHVYKNAQQIPTLRVVFTQEALSGDPTEYDTEFNHIPTKTQVYLPFGTFDFQKVN</sequence>
<accession>A0ABT8CUG9</accession>
<evidence type="ECO:0000313" key="2">
    <source>
        <dbReference type="Proteomes" id="UP001242368"/>
    </source>
</evidence>
<keyword evidence="2" id="KW-1185">Reference proteome</keyword>
<evidence type="ECO:0000313" key="1">
    <source>
        <dbReference type="EMBL" id="MDN3708148.1"/>
    </source>
</evidence>
<proteinExistence type="predicted"/>
<name>A0ABT8CUG9_9FLAO</name>
<reference evidence="2" key="1">
    <citation type="journal article" date="2019" name="Int. J. Syst. Evol. Microbiol.">
        <title>The Global Catalogue of Microorganisms (GCM) 10K type strain sequencing project: providing services to taxonomists for standard genome sequencing and annotation.</title>
        <authorList>
            <consortium name="The Broad Institute Genomics Platform"/>
            <consortium name="The Broad Institute Genome Sequencing Center for Infectious Disease"/>
            <person name="Wu L."/>
            <person name="Ma J."/>
        </authorList>
    </citation>
    <scope>NUCLEOTIDE SEQUENCE [LARGE SCALE GENOMIC DNA]</scope>
    <source>
        <strain evidence="2">CECT 7184</strain>
    </source>
</reference>
<dbReference type="Proteomes" id="UP001242368">
    <property type="component" value="Unassembled WGS sequence"/>
</dbReference>
<comment type="caution">
    <text evidence="1">The sequence shown here is derived from an EMBL/GenBank/DDBJ whole genome shotgun (WGS) entry which is preliminary data.</text>
</comment>
<gene>
    <name evidence="1" type="ORF">QW060_13635</name>
</gene>
<protein>
    <submittedName>
        <fullName evidence="1">Uncharacterized protein</fullName>
    </submittedName>
</protein>